<name>A0A444JWF2_9GAMM</name>
<evidence type="ECO:0000256" key="5">
    <source>
        <dbReference type="ARBA" id="ARBA00023204"/>
    </source>
</evidence>
<dbReference type="PANTHER" id="PTHR30037">
    <property type="entry name" value="DNA-3-METHYLADENINE GLYCOSYLASE 1"/>
    <property type="match status" value="1"/>
</dbReference>
<proteinExistence type="predicted"/>
<accession>A0A444JWF2</accession>
<dbReference type="GO" id="GO:0046872">
    <property type="term" value="F:metal ion binding"/>
    <property type="evidence" value="ECO:0007669"/>
    <property type="project" value="UniProtKB-KW"/>
</dbReference>
<keyword evidence="11" id="KW-1185">Reference proteome</keyword>
<evidence type="ECO:0000256" key="6">
    <source>
        <dbReference type="ARBA" id="ARBA00052558"/>
    </source>
</evidence>
<keyword evidence="5" id="KW-0234">DNA repair</keyword>
<dbReference type="AlphaFoldDB" id="A0A444JWF2"/>
<dbReference type="EC" id="3.2.2.20" evidence="8"/>
<dbReference type="PANTHER" id="PTHR30037:SF4">
    <property type="entry name" value="DNA-3-METHYLADENINE GLYCOSYLASE I"/>
    <property type="match status" value="1"/>
</dbReference>
<comment type="function">
    <text evidence="7">Hydrolysis of the deoxyribose N-glycosidic bond to excise 3-methyladenine from the damaged DNA polymer formed by alkylation lesions.</text>
</comment>
<evidence type="ECO:0000256" key="3">
    <source>
        <dbReference type="ARBA" id="ARBA00022801"/>
    </source>
</evidence>
<dbReference type="InterPro" id="IPR052891">
    <property type="entry name" value="DNA-3mA_glycosylase"/>
</dbReference>
<dbReference type="FunFam" id="1.10.340.30:FF:000009">
    <property type="entry name" value="DNA-3-methyladenine glycosylase I"/>
    <property type="match status" value="1"/>
</dbReference>
<reference evidence="10 11" key="1">
    <citation type="submission" date="2018-11" db="EMBL/GenBank/DDBJ databases">
        <title>Photobacterium sp. BEI247 sp. nov., a marine bacterium isolated from Yongle Blue Hole in the South China Sea.</title>
        <authorList>
            <person name="Wang X."/>
        </authorList>
    </citation>
    <scope>NUCLEOTIDE SEQUENCE [LARGE SCALE GENOMIC DNA]</scope>
    <source>
        <strain evidence="11">BEI247</strain>
    </source>
</reference>
<evidence type="ECO:0000256" key="7">
    <source>
        <dbReference type="ARBA" id="ARBA00057608"/>
    </source>
</evidence>
<comment type="catalytic activity">
    <reaction evidence="6">
        <text>Hydrolysis of alkylated DNA, releasing 3-methyladenine.</text>
        <dbReference type="EC" id="3.2.2.20"/>
    </reaction>
</comment>
<dbReference type="Proteomes" id="UP000287563">
    <property type="component" value="Unassembled WGS sequence"/>
</dbReference>
<organism evidence="10 11">
    <name type="scientific">Photobacterium chitinilyticum</name>
    <dbReference type="NCBI Taxonomy" id="2485123"/>
    <lineage>
        <taxon>Bacteria</taxon>
        <taxon>Pseudomonadati</taxon>
        <taxon>Pseudomonadota</taxon>
        <taxon>Gammaproteobacteria</taxon>
        <taxon>Vibrionales</taxon>
        <taxon>Vibrionaceae</taxon>
        <taxon>Photobacterium</taxon>
    </lineage>
</organism>
<keyword evidence="1 9" id="KW-0479">Metal-binding</keyword>
<feature type="binding site" evidence="9">
    <location>
        <position position="8"/>
    </location>
    <ligand>
        <name>Zn(2+)</name>
        <dbReference type="ChEBI" id="CHEBI:29105"/>
    </ligand>
</feature>
<dbReference type="RefSeq" id="WP_128782702.1">
    <property type="nucleotide sequence ID" value="NZ_JAKJSG010000053.1"/>
</dbReference>
<evidence type="ECO:0000256" key="1">
    <source>
        <dbReference type="ARBA" id="ARBA00022723"/>
    </source>
</evidence>
<evidence type="ECO:0000256" key="9">
    <source>
        <dbReference type="PIRSR" id="PIRSR605019-1"/>
    </source>
</evidence>
<gene>
    <name evidence="10" type="ORF">EDI28_05040</name>
</gene>
<feature type="binding site" evidence="9">
    <location>
        <position position="180"/>
    </location>
    <ligand>
        <name>Zn(2+)</name>
        <dbReference type="ChEBI" id="CHEBI:29105"/>
    </ligand>
</feature>
<protein>
    <recommendedName>
        <fullName evidence="8">DNA-3-methyladenine glycosylase I</fullName>
        <ecNumber evidence="8">3.2.2.20</ecNumber>
    </recommendedName>
</protein>
<evidence type="ECO:0000256" key="4">
    <source>
        <dbReference type="ARBA" id="ARBA00022833"/>
    </source>
</evidence>
<evidence type="ECO:0000256" key="8">
    <source>
        <dbReference type="ARBA" id="ARBA00066766"/>
    </source>
</evidence>
<dbReference type="Gene3D" id="1.10.340.30">
    <property type="entry name" value="Hypothetical protein, domain 2"/>
    <property type="match status" value="1"/>
</dbReference>
<keyword evidence="2" id="KW-0227">DNA damage</keyword>
<evidence type="ECO:0000313" key="10">
    <source>
        <dbReference type="EMBL" id="RWX57397.1"/>
    </source>
</evidence>
<sequence length="197" mass="22437">MSEIPTRCPWVDTTKPDYIAYHDLEWGVPLHDDNQIFEFLVLESAQAGLSWYTILRKRENYRKAFANFDPTIIATFDEAQVEKLMGNAGIVRNRRKIEAAINNAQRFLDVQAEFGSFADYIWGFVGGAPKTNHIESLSDYPVTTQESDKLAKDLKKRGFKFLGSTTIYAHMQATGMVNDHSIDCFRRAEIMEANADS</sequence>
<feature type="binding site" evidence="9">
    <location>
        <position position="184"/>
    </location>
    <ligand>
        <name>Zn(2+)</name>
        <dbReference type="ChEBI" id="CHEBI:29105"/>
    </ligand>
</feature>
<dbReference type="Pfam" id="PF03352">
    <property type="entry name" value="Adenine_glyco"/>
    <property type="match status" value="1"/>
</dbReference>
<dbReference type="OrthoDB" id="9807664at2"/>
<keyword evidence="4 9" id="KW-0862">Zinc</keyword>
<dbReference type="EMBL" id="RJLM01000001">
    <property type="protein sequence ID" value="RWX57397.1"/>
    <property type="molecule type" value="Genomic_DNA"/>
</dbReference>
<dbReference type="InterPro" id="IPR005019">
    <property type="entry name" value="Adenine_glyco"/>
</dbReference>
<comment type="caution">
    <text evidence="10">The sequence shown here is derived from an EMBL/GenBank/DDBJ whole genome shotgun (WGS) entry which is preliminary data.</text>
</comment>
<dbReference type="SUPFAM" id="SSF48150">
    <property type="entry name" value="DNA-glycosylase"/>
    <property type="match status" value="1"/>
</dbReference>
<evidence type="ECO:0000256" key="2">
    <source>
        <dbReference type="ARBA" id="ARBA00022763"/>
    </source>
</evidence>
<dbReference type="InterPro" id="IPR011257">
    <property type="entry name" value="DNA_glycosylase"/>
</dbReference>
<feature type="binding site" evidence="9">
    <location>
        <position position="22"/>
    </location>
    <ligand>
        <name>Zn(2+)</name>
        <dbReference type="ChEBI" id="CHEBI:29105"/>
    </ligand>
</feature>
<dbReference type="GO" id="GO:0008725">
    <property type="term" value="F:DNA-3-methyladenine glycosylase activity"/>
    <property type="evidence" value="ECO:0007669"/>
    <property type="project" value="UniProtKB-EC"/>
</dbReference>
<keyword evidence="3" id="KW-0378">Hydrolase</keyword>
<evidence type="ECO:0000313" key="11">
    <source>
        <dbReference type="Proteomes" id="UP000287563"/>
    </source>
</evidence>
<dbReference type="GO" id="GO:0006284">
    <property type="term" value="P:base-excision repair"/>
    <property type="evidence" value="ECO:0007669"/>
    <property type="project" value="InterPro"/>
</dbReference>